<comment type="function">
    <text evidence="9">Channel that opens in response to stretch forces in the membrane lipid bilayer. May participate in the regulation of osmotic pressure changes within the cell.</text>
</comment>
<evidence type="ECO:0000256" key="3">
    <source>
        <dbReference type="ARBA" id="ARBA00022475"/>
    </source>
</evidence>
<dbReference type="InterPro" id="IPR037673">
    <property type="entry name" value="MSC/AndL"/>
</dbReference>
<comment type="subunit">
    <text evidence="9">Homopentamer.</text>
</comment>
<evidence type="ECO:0000256" key="4">
    <source>
        <dbReference type="ARBA" id="ARBA00022692"/>
    </source>
</evidence>
<evidence type="ECO:0000256" key="8">
    <source>
        <dbReference type="ARBA" id="ARBA00023303"/>
    </source>
</evidence>
<keyword evidence="11" id="KW-1185">Reference proteome</keyword>
<keyword evidence="8 9" id="KW-0407">Ion channel</keyword>
<comment type="subcellular location">
    <subcellularLocation>
        <location evidence="9">Cell inner membrane</location>
        <topology evidence="9">Multi-pass membrane protein</topology>
    </subcellularLocation>
    <subcellularLocation>
        <location evidence="1">Membrane</location>
        <topology evidence="1">Multi-pass membrane protein</topology>
    </subcellularLocation>
</comment>
<dbReference type="RefSeq" id="WP_382175605.1">
    <property type="nucleotide sequence ID" value="NZ_JBHRXX010000007.1"/>
</dbReference>
<proteinExistence type="inferred from homology"/>
<reference evidence="11" key="1">
    <citation type="journal article" date="2019" name="Int. J. Syst. Evol. Microbiol.">
        <title>The Global Catalogue of Microorganisms (GCM) 10K type strain sequencing project: providing services to taxonomists for standard genome sequencing and annotation.</title>
        <authorList>
            <consortium name="The Broad Institute Genomics Platform"/>
            <consortium name="The Broad Institute Genome Sequencing Center for Infectious Disease"/>
            <person name="Wu L."/>
            <person name="Ma J."/>
        </authorList>
    </citation>
    <scope>NUCLEOTIDE SEQUENCE [LARGE SCALE GENOMIC DNA]</scope>
    <source>
        <strain evidence="11">KCTC 42501</strain>
    </source>
</reference>
<dbReference type="PRINTS" id="PR01264">
    <property type="entry name" value="MECHCHANNEL"/>
</dbReference>
<evidence type="ECO:0000256" key="9">
    <source>
        <dbReference type="HAMAP-Rule" id="MF_00115"/>
    </source>
</evidence>
<evidence type="ECO:0000256" key="1">
    <source>
        <dbReference type="ARBA" id="ARBA00004141"/>
    </source>
</evidence>
<evidence type="ECO:0000256" key="6">
    <source>
        <dbReference type="ARBA" id="ARBA00023065"/>
    </source>
</evidence>
<keyword evidence="6 9" id="KW-0406">Ion transport</keyword>
<dbReference type="PANTHER" id="PTHR30266">
    <property type="entry name" value="MECHANOSENSITIVE CHANNEL MSCL"/>
    <property type="match status" value="1"/>
</dbReference>
<dbReference type="HAMAP" id="MF_00115">
    <property type="entry name" value="MscL"/>
    <property type="match status" value="1"/>
</dbReference>
<dbReference type="Proteomes" id="UP001595729">
    <property type="component" value="Unassembled WGS sequence"/>
</dbReference>
<keyword evidence="7 9" id="KW-0472">Membrane</keyword>
<gene>
    <name evidence="9 10" type="primary">mscL</name>
    <name evidence="10" type="ORF">ACFOPI_15615</name>
</gene>
<dbReference type="InterPro" id="IPR036019">
    <property type="entry name" value="MscL_channel"/>
</dbReference>
<evidence type="ECO:0000256" key="5">
    <source>
        <dbReference type="ARBA" id="ARBA00022989"/>
    </source>
</evidence>
<evidence type="ECO:0000256" key="2">
    <source>
        <dbReference type="ARBA" id="ARBA00022448"/>
    </source>
</evidence>
<dbReference type="Pfam" id="PF01741">
    <property type="entry name" value="MscL"/>
    <property type="match status" value="1"/>
</dbReference>
<keyword evidence="3 9" id="KW-1003">Cell membrane</keyword>
<dbReference type="InterPro" id="IPR001185">
    <property type="entry name" value="MS_channel"/>
</dbReference>
<dbReference type="EMBL" id="JBHRXX010000007">
    <property type="protein sequence ID" value="MFC3685032.1"/>
    <property type="molecule type" value="Genomic_DNA"/>
</dbReference>
<dbReference type="PANTHER" id="PTHR30266:SF2">
    <property type="entry name" value="LARGE-CONDUCTANCE MECHANOSENSITIVE CHANNEL"/>
    <property type="match status" value="1"/>
</dbReference>
<feature type="transmembrane region" description="Helical" evidence="9">
    <location>
        <begin position="16"/>
        <end position="37"/>
    </location>
</feature>
<keyword evidence="9" id="KW-0997">Cell inner membrane</keyword>
<dbReference type="SUPFAM" id="SSF81330">
    <property type="entry name" value="Gated mechanosensitive channel"/>
    <property type="match status" value="1"/>
</dbReference>
<comment type="similarity">
    <text evidence="9">Belongs to the MscL family.</text>
</comment>
<name>A0ABV7W7V9_9BURK</name>
<keyword evidence="5 9" id="KW-1133">Transmembrane helix</keyword>
<accession>A0ABV7W7V9</accession>
<keyword evidence="4 9" id="KW-0812">Transmembrane</keyword>
<protein>
    <recommendedName>
        <fullName evidence="9">Large-conductance mechanosensitive channel</fullName>
    </recommendedName>
</protein>
<feature type="transmembrane region" description="Helical" evidence="9">
    <location>
        <begin position="89"/>
        <end position="108"/>
    </location>
</feature>
<comment type="caution">
    <text evidence="10">The sequence shown here is derived from an EMBL/GenBank/DDBJ whole genome shotgun (WGS) entry which is preliminary data.</text>
</comment>
<dbReference type="NCBIfam" id="TIGR00220">
    <property type="entry name" value="mscL"/>
    <property type="match status" value="1"/>
</dbReference>
<evidence type="ECO:0000313" key="10">
    <source>
        <dbReference type="EMBL" id="MFC3685032.1"/>
    </source>
</evidence>
<keyword evidence="2 9" id="KW-0813">Transport</keyword>
<dbReference type="Gene3D" id="1.10.1200.120">
    <property type="entry name" value="Large-conductance mechanosensitive channel, MscL, domain 1"/>
    <property type="match status" value="1"/>
</dbReference>
<evidence type="ECO:0000256" key="7">
    <source>
        <dbReference type="ARBA" id="ARBA00023136"/>
    </source>
</evidence>
<organism evidence="10 11">
    <name type="scientific">Hydrogenophaga luteola</name>
    <dbReference type="NCBI Taxonomy" id="1591122"/>
    <lineage>
        <taxon>Bacteria</taxon>
        <taxon>Pseudomonadati</taxon>
        <taxon>Pseudomonadota</taxon>
        <taxon>Betaproteobacteria</taxon>
        <taxon>Burkholderiales</taxon>
        <taxon>Comamonadaceae</taxon>
        <taxon>Hydrogenophaga</taxon>
    </lineage>
</organism>
<evidence type="ECO:0000313" key="11">
    <source>
        <dbReference type="Proteomes" id="UP001595729"/>
    </source>
</evidence>
<sequence length="172" mass="18356">MTWINDFSRFARRGNLIDLAVGFTVGAAFSSIAKSLVNDVLMPPVGLMLGRTDFSGLFWVLKAGPKAPAPYVTLADAQAAGAVTLNYGVFINNLVAFAIVALAMFLVVRTLQRAEARLEALIDKPGLASDAAPTEKKCPHCRTTIDFLATRCPHCTSHLQEVPPGTNLAPST</sequence>